<gene>
    <name evidence="3" type="ORF">AYI68_g3369</name>
</gene>
<dbReference type="Proteomes" id="UP000187455">
    <property type="component" value="Unassembled WGS sequence"/>
</dbReference>
<evidence type="ECO:0000256" key="1">
    <source>
        <dbReference type="ARBA" id="ARBA00023268"/>
    </source>
</evidence>
<dbReference type="PANTHER" id="PTHR37984">
    <property type="entry name" value="PROTEIN CBG26694"/>
    <property type="match status" value="1"/>
</dbReference>
<accession>A0A1R0H037</accession>
<dbReference type="Gene3D" id="3.30.70.270">
    <property type="match status" value="1"/>
</dbReference>
<reference evidence="3 4" key="1">
    <citation type="journal article" date="2016" name="Mol. Biol. Evol.">
        <title>Genome-Wide Survey of Gut Fungi (Harpellales) Reveals the First Horizontally Transferred Ubiquitin Gene from a Mosquito Host.</title>
        <authorList>
            <person name="Wang Y."/>
            <person name="White M.M."/>
            <person name="Kvist S."/>
            <person name="Moncalvo J.M."/>
        </authorList>
    </citation>
    <scope>NUCLEOTIDE SEQUENCE [LARGE SCALE GENOMIC DNA]</scope>
    <source>
        <strain evidence="3 4">ALG-7-W6</strain>
    </source>
</reference>
<dbReference type="PANTHER" id="PTHR37984:SF5">
    <property type="entry name" value="PROTEIN NYNRIN-LIKE"/>
    <property type="match status" value="1"/>
</dbReference>
<evidence type="ECO:0000313" key="3">
    <source>
        <dbReference type="EMBL" id="OLY82511.1"/>
    </source>
</evidence>
<evidence type="ECO:0000313" key="4">
    <source>
        <dbReference type="Proteomes" id="UP000187455"/>
    </source>
</evidence>
<dbReference type="InterPro" id="IPR050951">
    <property type="entry name" value="Retrovirus_Pol_polyprotein"/>
</dbReference>
<keyword evidence="1" id="KW-0511">Multifunctional enzyme</keyword>
<dbReference type="SUPFAM" id="SSF56672">
    <property type="entry name" value="DNA/RNA polymerases"/>
    <property type="match status" value="1"/>
</dbReference>
<name>A0A1R0H037_9FUNG</name>
<dbReference type="EMBL" id="LSSL01001467">
    <property type="protein sequence ID" value="OLY82511.1"/>
    <property type="molecule type" value="Genomic_DNA"/>
</dbReference>
<dbReference type="InterPro" id="IPR043128">
    <property type="entry name" value="Rev_trsase/Diguanyl_cyclase"/>
</dbReference>
<dbReference type="Pfam" id="PF17919">
    <property type="entry name" value="RT_RNaseH_2"/>
    <property type="match status" value="1"/>
</dbReference>
<proteinExistence type="predicted"/>
<dbReference type="OrthoDB" id="3246250at2759"/>
<feature type="domain" description="Reverse transcriptase/retrotransposon-derived protein RNase H-like" evidence="2">
    <location>
        <begin position="31"/>
        <end position="125"/>
    </location>
</feature>
<organism evidence="3 4">
    <name type="scientific">Smittium mucronatum</name>
    <dbReference type="NCBI Taxonomy" id="133383"/>
    <lineage>
        <taxon>Eukaryota</taxon>
        <taxon>Fungi</taxon>
        <taxon>Fungi incertae sedis</taxon>
        <taxon>Zoopagomycota</taxon>
        <taxon>Kickxellomycotina</taxon>
        <taxon>Harpellomycetes</taxon>
        <taxon>Harpellales</taxon>
        <taxon>Legeriomycetaceae</taxon>
        <taxon>Smittium</taxon>
    </lineage>
</organism>
<comment type="caution">
    <text evidence="3">The sequence shown here is derived from an EMBL/GenBank/DDBJ whole genome shotgun (WGS) entry which is preliminary data.</text>
</comment>
<sequence>MTSFCRSFIDNSTELAATLYTLKQKKIVFNWYTNCETAFKKLNMAMTSASIFSYPDTSKSYTMYTDASNVRIRASLHQKQSDNSVRPIEYASKKLLSADRNYCASDKEASAMIYGFSKSHHYIHGTCPRGRIATWNSALQSYDFEIKNLKGLDNGLTVTLIRDFSDEKF</sequence>
<protein>
    <submittedName>
        <fullName evidence="3">Transposon Tf2-9 polyprotein</fullName>
    </submittedName>
</protein>
<dbReference type="AlphaFoldDB" id="A0A1R0H037"/>
<dbReference type="InterPro" id="IPR043502">
    <property type="entry name" value="DNA/RNA_pol_sf"/>
</dbReference>
<keyword evidence="4" id="KW-1185">Reference proteome</keyword>
<dbReference type="GO" id="GO:0003824">
    <property type="term" value="F:catalytic activity"/>
    <property type="evidence" value="ECO:0007669"/>
    <property type="project" value="UniProtKB-KW"/>
</dbReference>
<evidence type="ECO:0000259" key="2">
    <source>
        <dbReference type="Pfam" id="PF17919"/>
    </source>
</evidence>
<dbReference type="STRING" id="133383.A0A1R0H037"/>
<dbReference type="InterPro" id="IPR041577">
    <property type="entry name" value="RT_RNaseH_2"/>
</dbReference>